<name>A0A1F7HJ35_9BACT</name>
<keyword evidence="1" id="KW-0812">Transmembrane</keyword>
<feature type="transmembrane region" description="Helical" evidence="1">
    <location>
        <begin position="124"/>
        <end position="143"/>
    </location>
</feature>
<sequence>MAWLPCYYQDMDGKRAVILSFAAYAAGYTFTYLGSLYLKADFISERSSVVMSMYSIMTTILLTLIFTAWYFYSQRTKPRLTYGLYFGCAIVFFFFIGDFVLTVLPSVLNGNITRALSYYINPLFITHLAIIPIVAAVTGEYLAKVKRPH</sequence>
<comment type="caution">
    <text evidence="2">The sequence shown here is derived from an EMBL/GenBank/DDBJ whole genome shotgun (WGS) entry which is preliminary data.</text>
</comment>
<evidence type="ECO:0000313" key="2">
    <source>
        <dbReference type="EMBL" id="OGK31240.1"/>
    </source>
</evidence>
<evidence type="ECO:0000313" key="3">
    <source>
        <dbReference type="Proteomes" id="UP000178098"/>
    </source>
</evidence>
<evidence type="ECO:0000256" key="1">
    <source>
        <dbReference type="SAM" id="Phobius"/>
    </source>
</evidence>
<gene>
    <name evidence="2" type="ORF">A3D08_01020</name>
</gene>
<dbReference type="Proteomes" id="UP000178098">
    <property type="component" value="Unassembled WGS sequence"/>
</dbReference>
<protein>
    <submittedName>
        <fullName evidence="2">Uncharacterized protein</fullName>
    </submittedName>
</protein>
<feature type="transmembrane region" description="Helical" evidence="1">
    <location>
        <begin position="84"/>
        <end position="104"/>
    </location>
</feature>
<keyword evidence="1" id="KW-0472">Membrane</keyword>
<feature type="transmembrane region" description="Helical" evidence="1">
    <location>
        <begin position="16"/>
        <end position="38"/>
    </location>
</feature>
<feature type="transmembrane region" description="Helical" evidence="1">
    <location>
        <begin position="50"/>
        <end position="72"/>
    </location>
</feature>
<proteinExistence type="predicted"/>
<organism evidence="2 3">
    <name type="scientific">Candidatus Roizmanbacteria bacterium RIFCSPHIGHO2_02_FULL_43_11</name>
    <dbReference type="NCBI Taxonomy" id="1802043"/>
    <lineage>
        <taxon>Bacteria</taxon>
        <taxon>Candidatus Roizmaniibacteriota</taxon>
    </lineage>
</organism>
<reference evidence="2 3" key="1">
    <citation type="journal article" date="2016" name="Nat. Commun.">
        <title>Thousands of microbial genomes shed light on interconnected biogeochemical processes in an aquifer system.</title>
        <authorList>
            <person name="Anantharaman K."/>
            <person name="Brown C.T."/>
            <person name="Hug L.A."/>
            <person name="Sharon I."/>
            <person name="Castelle C.J."/>
            <person name="Probst A.J."/>
            <person name="Thomas B.C."/>
            <person name="Singh A."/>
            <person name="Wilkins M.J."/>
            <person name="Karaoz U."/>
            <person name="Brodie E.L."/>
            <person name="Williams K.H."/>
            <person name="Hubbard S.S."/>
            <person name="Banfield J.F."/>
        </authorList>
    </citation>
    <scope>NUCLEOTIDE SEQUENCE [LARGE SCALE GENOMIC DNA]</scope>
</reference>
<accession>A0A1F7HJ35</accession>
<dbReference type="EMBL" id="MFZT01000026">
    <property type="protein sequence ID" value="OGK31240.1"/>
    <property type="molecule type" value="Genomic_DNA"/>
</dbReference>
<keyword evidence="1" id="KW-1133">Transmembrane helix</keyword>
<dbReference type="AlphaFoldDB" id="A0A1F7HJ35"/>